<keyword evidence="3" id="KW-1185">Reference proteome</keyword>
<dbReference type="InterPro" id="IPR011990">
    <property type="entry name" value="TPR-like_helical_dom_sf"/>
</dbReference>
<accession>A0A1N6GYJ6</accession>
<name>A0A1N6GYJ6_9RHOB</name>
<evidence type="ECO:0000256" key="1">
    <source>
        <dbReference type="SAM" id="SignalP"/>
    </source>
</evidence>
<reference evidence="3" key="1">
    <citation type="submission" date="2016-11" db="EMBL/GenBank/DDBJ databases">
        <authorList>
            <person name="Varghese N."/>
            <person name="Submissions S."/>
        </authorList>
    </citation>
    <scope>NUCLEOTIDE SEQUENCE [LARGE SCALE GENOMIC DNA]</scope>
    <source>
        <strain evidence="3">DSM 29440</strain>
    </source>
</reference>
<dbReference type="Proteomes" id="UP000184932">
    <property type="component" value="Unassembled WGS sequence"/>
</dbReference>
<feature type="signal peptide" evidence="1">
    <location>
        <begin position="1"/>
        <end position="19"/>
    </location>
</feature>
<dbReference type="PANTHER" id="PTHR13891">
    <property type="entry name" value="CYTOCHROME C OXIDASE ASSEMBLY FACTOR 7"/>
    <property type="match status" value="1"/>
</dbReference>
<dbReference type="Gene3D" id="1.25.40.10">
    <property type="entry name" value="Tetratricopeptide repeat domain"/>
    <property type="match status" value="1"/>
</dbReference>
<dbReference type="PANTHER" id="PTHR13891:SF1">
    <property type="entry name" value="CYTOCHROME C OXIDASE ASSEMBLY FACTOR 7"/>
    <property type="match status" value="1"/>
</dbReference>
<gene>
    <name evidence="2" type="ORF">SAMN05444002_2913</name>
</gene>
<dbReference type="SUPFAM" id="SSF81901">
    <property type="entry name" value="HCP-like"/>
    <property type="match status" value="1"/>
</dbReference>
<dbReference type="STRING" id="1217970.SAMN05444002_2913"/>
<dbReference type="AlphaFoldDB" id="A0A1N6GYJ6"/>
<feature type="chain" id="PRO_5027901011" description="Beta-lactamase" evidence="1">
    <location>
        <begin position="20"/>
        <end position="212"/>
    </location>
</feature>
<evidence type="ECO:0000313" key="2">
    <source>
        <dbReference type="EMBL" id="SIO12641.1"/>
    </source>
</evidence>
<keyword evidence="1" id="KW-0732">Signal</keyword>
<dbReference type="OrthoDB" id="7744347at2"/>
<evidence type="ECO:0008006" key="4">
    <source>
        <dbReference type="Google" id="ProtNLM"/>
    </source>
</evidence>
<dbReference type="InterPro" id="IPR040239">
    <property type="entry name" value="HcpB-like"/>
</dbReference>
<dbReference type="EMBL" id="FSRL01000001">
    <property type="protein sequence ID" value="SIO12641.1"/>
    <property type="molecule type" value="Genomic_DNA"/>
</dbReference>
<sequence>MIRLLLAALLVLVPLAATADDTLAWARAQPQPMRTVLLRIAKDPAFTSTLSQCPGALYRASKARYRSDTSCARKPNACLDRCLKGDQSSCFNLANAMQTVAPLEEESRFAYPLYARACALGNANACVNAAATARNGSWRPGTRPGTATAPACQLKTYAEACTNGAAWGCYMEGNIHRDGAPGTRRDPARADALYARACTLAPKSGACISGDR</sequence>
<evidence type="ECO:0000313" key="3">
    <source>
        <dbReference type="Proteomes" id="UP000184932"/>
    </source>
</evidence>
<protein>
    <recommendedName>
        <fullName evidence="4">Beta-lactamase</fullName>
    </recommendedName>
</protein>
<proteinExistence type="predicted"/>
<organism evidence="2 3">
    <name type="scientific">Vannielia litorea</name>
    <dbReference type="NCBI Taxonomy" id="1217970"/>
    <lineage>
        <taxon>Bacteria</taxon>
        <taxon>Pseudomonadati</taxon>
        <taxon>Pseudomonadota</taxon>
        <taxon>Alphaproteobacteria</taxon>
        <taxon>Rhodobacterales</taxon>
        <taxon>Paracoccaceae</taxon>
        <taxon>Vannielia</taxon>
    </lineage>
</organism>
<dbReference type="RefSeq" id="WP_074256873.1">
    <property type="nucleotide sequence ID" value="NZ_FSRL01000001.1"/>
</dbReference>